<dbReference type="EMBL" id="CAAALY010004926">
    <property type="protein sequence ID" value="VEL08868.1"/>
    <property type="molecule type" value="Genomic_DNA"/>
</dbReference>
<gene>
    <name evidence="2" type="ORF">PXEA_LOCUS2308</name>
</gene>
<protein>
    <submittedName>
        <fullName evidence="2">Uncharacterized protein</fullName>
    </submittedName>
</protein>
<feature type="compositionally biased region" description="Low complexity" evidence="1">
    <location>
        <begin position="71"/>
        <end position="88"/>
    </location>
</feature>
<dbReference type="Proteomes" id="UP000784294">
    <property type="component" value="Unassembled WGS sequence"/>
</dbReference>
<proteinExistence type="predicted"/>
<keyword evidence="3" id="KW-1185">Reference proteome</keyword>
<name>A0A3S5CHJ3_9PLAT</name>
<evidence type="ECO:0000313" key="2">
    <source>
        <dbReference type="EMBL" id="VEL08868.1"/>
    </source>
</evidence>
<reference evidence="2" key="1">
    <citation type="submission" date="2018-11" db="EMBL/GenBank/DDBJ databases">
        <authorList>
            <consortium name="Pathogen Informatics"/>
        </authorList>
    </citation>
    <scope>NUCLEOTIDE SEQUENCE</scope>
</reference>
<feature type="region of interest" description="Disordered" evidence="1">
    <location>
        <begin position="1"/>
        <end position="44"/>
    </location>
</feature>
<comment type="caution">
    <text evidence="2">The sequence shown here is derived from an EMBL/GenBank/DDBJ whole genome shotgun (WGS) entry which is preliminary data.</text>
</comment>
<evidence type="ECO:0000313" key="3">
    <source>
        <dbReference type="Proteomes" id="UP000784294"/>
    </source>
</evidence>
<dbReference type="AlphaFoldDB" id="A0A3S5CHJ3"/>
<organism evidence="2 3">
    <name type="scientific">Protopolystoma xenopodis</name>
    <dbReference type="NCBI Taxonomy" id="117903"/>
    <lineage>
        <taxon>Eukaryota</taxon>
        <taxon>Metazoa</taxon>
        <taxon>Spiralia</taxon>
        <taxon>Lophotrochozoa</taxon>
        <taxon>Platyhelminthes</taxon>
        <taxon>Monogenea</taxon>
        <taxon>Polyopisthocotylea</taxon>
        <taxon>Polystomatidea</taxon>
        <taxon>Polystomatidae</taxon>
        <taxon>Protopolystoma</taxon>
    </lineage>
</organism>
<feature type="region of interest" description="Disordered" evidence="1">
    <location>
        <begin position="192"/>
        <end position="219"/>
    </location>
</feature>
<sequence>MPTKRLGMYPSNGPLLEFTNTMSEDPGNDSASSGFLNGDSMPQHTFHVHHGVHQQLQHQNVGSISVRAGQPSSLTGLTTSGTLTSPPASHLPIASTGWASSAGASSASSGIIPSTSVSSGLPSLQPAFTSSSSSTAVSTPLQTTCNDTLAGEGALHASISPVSEQLRAARVQISRLEQELRAFRIQAASIAENSEARSPLETVSQTTRSKGAIGQCEDS</sequence>
<accession>A0A3S5CHJ3</accession>
<feature type="compositionally biased region" description="Polar residues" evidence="1">
    <location>
        <begin position="18"/>
        <end position="43"/>
    </location>
</feature>
<feature type="region of interest" description="Disordered" evidence="1">
    <location>
        <begin position="67"/>
        <end position="88"/>
    </location>
</feature>
<evidence type="ECO:0000256" key="1">
    <source>
        <dbReference type="SAM" id="MobiDB-lite"/>
    </source>
</evidence>